<reference evidence="1" key="1">
    <citation type="submission" date="2018-11" db="EMBL/GenBank/DDBJ databases">
        <authorList>
            <consortium name="Pathogen Informatics"/>
        </authorList>
    </citation>
    <scope>NUCLEOTIDE SEQUENCE</scope>
</reference>
<protein>
    <submittedName>
        <fullName evidence="1">Uncharacterized protein</fullName>
    </submittedName>
</protein>
<evidence type="ECO:0000313" key="1">
    <source>
        <dbReference type="EMBL" id="VEL31386.1"/>
    </source>
</evidence>
<evidence type="ECO:0000313" key="2">
    <source>
        <dbReference type="Proteomes" id="UP000784294"/>
    </source>
</evidence>
<sequence length="263" mass="28521">VVERKPPVVPPSLIAPLSGFPSALGESASSSGLAISTAPNEHVYPDPRIDLFAPHHPPNHPGNIQAWTQLHPSKASVNRPTGGRINGQCVIESGGILDSNCTVEMADTEKGLEPGLLAGTSTSLGSASLTMSSLASASLSNAMQLATEEDEVEVEEEGYVDDQDHDIAEDDFSEPDRDCREADEFSEQENDSHLDCQVDLRQMRQSMRPSNRSSSLRKKNGDIIFSFAFYFTGMLLSSKPMYQYSCPIFSLATTTSDLNIFHT</sequence>
<keyword evidence="2" id="KW-1185">Reference proteome</keyword>
<proteinExistence type="predicted"/>
<dbReference type="AlphaFoldDB" id="A0A448X9A2"/>
<feature type="non-terminal residue" evidence="1">
    <location>
        <position position="1"/>
    </location>
</feature>
<dbReference type="EMBL" id="CAAALY010121801">
    <property type="protein sequence ID" value="VEL31386.1"/>
    <property type="molecule type" value="Genomic_DNA"/>
</dbReference>
<comment type="caution">
    <text evidence="1">The sequence shown here is derived from an EMBL/GenBank/DDBJ whole genome shotgun (WGS) entry which is preliminary data.</text>
</comment>
<accession>A0A448X9A2</accession>
<organism evidence="1 2">
    <name type="scientific">Protopolystoma xenopodis</name>
    <dbReference type="NCBI Taxonomy" id="117903"/>
    <lineage>
        <taxon>Eukaryota</taxon>
        <taxon>Metazoa</taxon>
        <taxon>Spiralia</taxon>
        <taxon>Lophotrochozoa</taxon>
        <taxon>Platyhelminthes</taxon>
        <taxon>Monogenea</taxon>
        <taxon>Polyopisthocotylea</taxon>
        <taxon>Polystomatidea</taxon>
        <taxon>Polystomatidae</taxon>
        <taxon>Protopolystoma</taxon>
    </lineage>
</organism>
<name>A0A448X9A2_9PLAT</name>
<dbReference type="Proteomes" id="UP000784294">
    <property type="component" value="Unassembled WGS sequence"/>
</dbReference>
<gene>
    <name evidence="1" type="ORF">PXEA_LOCUS24826</name>
</gene>